<sequence>MSKETLDNFGQTSKNLNNDLTTLRQELIIAIQRQARRGSLNFTYRILSPDTKLLFLIESGYGRFFAEVLTRPEIRVSELEPADNPWELILDYPSVSSKNVCRQIPAFLWSYYPHFPELQINVFKSLRDFHTHNRAANVKI</sequence>
<gene>
    <name evidence="1" type="ORF">UU34_C0008G0023</name>
</gene>
<name>A0A0G0UDI2_9BACT</name>
<dbReference type="Proteomes" id="UP000034854">
    <property type="component" value="Unassembled WGS sequence"/>
</dbReference>
<evidence type="ECO:0000313" key="1">
    <source>
        <dbReference type="EMBL" id="KKR86999.1"/>
    </source>
</evidence>
<evidence type="ECO:0000313" key="2">
    <source>
        <dbReference type="Proteomes" id="UP000034854"/>
    </source>
</evidence>
<accession>A0A0G0UDI2</accession>
<dbReference type="EMBL" id="LCAG01000008">
    <property type="protein sequence ID" value="KKR86999.1"/>
    <property type="molecule type" value="Genomic_DNA"/>
</dbReference>
<dbReference type="AlphaFoldDB" id="A0A0G0UDI2"/>
<protein>
    <submittedName>
        <fullName evidence="1">Uncharacterized protein</fullName>
    </submittedName>
</protein>
<organism evidence="1 2">
    <name type="scientific">Candidatus Curtissbacteria bacterium GW2011_GWA1_41_11</name>
    <dbReference type="NCBI Taxonomy" id="1618409"/>
    <lineage>
        <taxon>Bacteria</taxon>
        <taxon>Candidatus Curtissiibacteriota</taxon>
    </lineage>
</organism>
<comment type="caution">
    <text evidence="1">The sequence shown here is derived from an EMBL/GenBank/DDBJ whole genome shotgun (WGS) entry which is preliminary data.</text>
</comment>
<reference evidence="1 2" key="1">
    <citation type="journal article" date="2015" name="Nature">
        <title>rRNA introns, odd ribosomes, and small enigmatic genomes across a large radiation of phyla.</title>
        <authorList>
            <person name="Brown C.T."/>
            <person name="Hug L.A."/>
            <person name="Thomas B.C."/>
            <person name="Sharon I."/>
            <person name="Castelle C.J."/>
            <person name="Singh A."/>
            <person name="Wilkins M.J."/>
            <person name="Williams K.H."/>
            <person name="Banfield J.F."/>
        </authorList>
    </citation>
    <scope>NUCLEOTIDE SEQUENCE [LARGE SCALE GENOMIC DNA]</scope>
</reference>
<proteinExistence type="predicted"/>